<reference evidence="2" key="1">
    <citation type="submission" date="2018-12" db="EMBL/GenBank/DDBJ databases">
        <title>Tengunoibacter tsumagoiensis gen. nov., sp. nov., Dictyobacter kobayashii sp. nov., D. alpinus sp. nov., and D. joshuensis sp. nov. and description of Dictyobacteraceae fam. nov. within the order Ktedonobacterales isolated from Tengu-no-mugimeshi.</title>
        <authorList>
            <person name="Wang C.M."/>
            <person name="Zheng Y."/>
            <person name="Sakai Y."/>
            <person name="Toyoda A."/>
            <person name="Minakuchi Y."/>
            <person name="Abe K."/>
            <person name="Yokota A."/>
            <person name="Yabe S."/>
        </authorList>
    </citation>
    <scope>NUCLEOTIDE SEQUENCE [LARGE SCALE GENOMIC DNA]</scope>
    <source>
        <strain evidence="2">Uno3</strain>
    </source>
</reference>
<organism evidence="1 2">
    <name type="scientific">Tengunoibacter tsumagoiensis</name>
    <dbReference type="NCBI Taxonomy" id="2014871"/>
    <lineage>
        <taxon>Bacteria</taxon>
        <taxon>Bacillati</taxon>
        <taxon>Chloroflexota</taxon>
        <taxon>Ktedonobacteria</taxon>
        <taxon>Ktedonobacterales</taxon>
        <taxon>Dictyobacteraceae</taxon>
        <taxon>Tengunoibacter</taxon>
    </lineage>
</organism>
<proteinExistence type="predicted"/>
<protein>
    <submittedName>
        <fullName evidence="1">Uncharacterized protein</fullName>
    </submittedName>
</protein>
<evidence type="ECO:0000313" key="2">
    <source>
        <dbReference type="Proteomes" id="UP000287352"/>
    </source>
</evidence>
<dbReference type="RefSeq" id="WP_126582577.1">
    <property type="nucleotide sequence ID" value="NZ_BIFR01000002.1"/>
</dbReference>
<sequence>MKKKPNDCTALMSHPYLATGSVQVRAALNALEHLLMSSTQEKVLLLLEQASLEELAQLCIERLLLYTPVKSILVLVPPKMKGSLIASWKHLVIWNNECTYAEQCSLQFQSISDQAAHVCLTTLIDIQKQGGIDSVQTFFRAFDVLVLYDVPSNPGPVWSQVVDFFAVSGTRVIGLSSQLTSEDGSLFFGAVADGKSPMDQKSRQACP</sequence>
<keyword evidence="2" id="KW-1185">Reference proteome</keyword>
<dbReference type="EMBL" id="BIFR01000002">
    <property type="protein sequence ID" value="GCE15067.1"/>
    <property type="molecule type" value="Genomic_DNA"/>
</dbReference>
<gene>
    <name evidence="1" type="ORF">KTT_49260</name>
</gene>
<dbReference type="AlphaFoldDB" id="A0A402A7D0"/>
<accession>A0A402A7D0</accession>
<name>A0A402A7D0_9CHLR</name>
<dbReference type="Proteomes" id="UP000287352">
    <property type="component" value="Unassembled WGS sequence"/>
</dbReference>
<comment type="caution">
    <text evidence="1">The sequence shown here is derived from an EMBL/GenBank/DDBJ whole genome shotgun (WGS) entry which is preliminary data.</text>
</comment>
<evidence type="ECO:0000313" key="1">
    <source>
        <dbReference type="EMBL" id="GCE15067.1"/>
    </source>
</evidence>